<feature type="domain" description="Ribosomal protein/NADH dehydrogenase" evidence="8">
    <location>
        <begin position="37"/>
        <end position="110"/>
    </location>
</feature>
<keyword evidence="10" id="KW-1185">Reference proteome</keyword>
<evidence type="ECO:0000259" key="8">
    <source>
        <dbReference type="SMART" id="SM00916"/>
    </source>
</evidence>
<dbReference type="SMART" id="SM00916">
    <property type="entry name" value="L51_S25_CI-B8"/>
    <property type="match status" value="1"/>
</dbReference>
<evidence type="ECO:0000256" key="3">
    <source>
        <dbReference type="ARBA" id="ARBA00022980"/>
    </source>
</evidence>
<evidence type="ECO:0000256" key="5">
    <source>
        <dbReference type="ARBA" id="ARBA00023274"/>
    </source>
</evidence>
<dbReference type="Proteomes" id="UP001214603">
    <property type="component" value="Chromosome 8"/>
</dbReference>
<comment type="subcellular location">
    <subcellularLocation>
        <location evidence="1">Mitochondrion</location>
    </subcellularLocation>
</comment>
<dbReference type="GO" id="GO:0032543">
    <property type="term" value="P:mitochondrial translation"/>
    <property type="evidence" value="ECO:0007669"/>
    <property type="project" value="InterPro"/>
</dbReference>
<evidence type="ECO:0000313" key="10">
    <source>
        <dbReference type="Proteomes" id="UP001214603"/>
    </source>
</evidence>
<proteinExistence type="inferred from homology"/>
<evidence type="ECO:0000256" key="1">
    <source>
        <dbReference type="ARBA" id="ARBA00004173"/>
    </source>
</evidence>
<dbReference type="PANTHER" id="PTHR21396">
    <property type="entry name" value="39S RIBOSOMAL PROTEIN L43"/>
    <property type="match status" value="1"/>
</dbReference>
<dbReference type="SUPFAM" id="SSF52833">
    <property type="entry name" value="Thioredoxin-like"/>
    <property type="match status" value="1"/>
</dbReference>
<keyword evidence="5" id="KW-0687">Ribonucleoprotein</keyword>
<gene>
    <name evidence="9" type="primary">MRPL51</name>
    <name evidence="9" type="ORF">MOBT1_003120</name>
</gene>
<dbReference type="GO" id="GO:0005762">
    <property type="term" value="C:mitochondrial large ribosomal subunit"/>
    <property type="evidence" value="ECO:0007669"/>
    <property type="project" value="TreeGrafter"/>
</dbReference>
<name>A0AAF0E266_9BASI</name>
<evidence type="ECO:0000313" key="9">
    <source>
        <dbReference type="EMBL" id="WFD04411.1"/>
    </source>
</evidence>
<dbReference type="AlphaFoldDB" id="A0AAF0E266"/>
<dbReference type="GO" id="GO:0003735">
    <property type="term" value="F:structural constituent of ribosome"/>
    <property type="evidence" value="ECO:0007669"/>
    <property type="project" value="InterPro"/>
</dbReference>
<comment type="similarity">
    <text evidence="2">Belongs to the mitochondrion-specific ribosomal protein mL43 family.</text>
</comment>
<organism evidence="9 10">
    <name type="scientific">Malassezia obtusa</name>
    <dbReference type="NCBI Taxonomy" id="76774"/>
    <lineage>
        <taxon>Eukaryota</taxon>
        <taxon>Fungi</taxon>
        <taxon>Dikarya</taxon>
        <taxon>Basidiomycota</taxon>
        <taxon>Ustilaginomycotina</taxon>
        <taxon>Malasseziomycetes</taxon>
        <taxon>Malasseziales</taxon>
        <taxon>Malasseziaceae</taxon>
        <taxon>Malassezia</taxon>
    </lineage>
</organism>
<feature type="region of interest" description="Disordered" evidence="7">
    <location>
        <begin position="112"/>
        <end position="143"/>
    </location>
</feature>
<evidence type="ECO:0000256" key="2">
    <source>
        <dbReference type="ARBA" id="ARBA00006073"/>
    </source>
</evidence>
<dbReference type="EMBL" id="CP119941">
    <property type="protein sequence ID" value="WFD04411.1"/>
    <property type="molecule type" value="Genomic_DNA"/>
</dbReference>
<evidence type="ECO:0000256" key="4">
    <source>
        <dbReference type="ARBA" id="ARBA00023128"/>
    </source>
</evidence>
<evidence type="ECO:0000256" key="6">
    <source>
        <dbReference type="ARBA" id="ARBA00035188"/>
    </source>
</evidence>
<dbReference type="PANTHER" id="PTHR21396:SF2">
    <property type="entry name" value="LARGE RIBOSOMAL SUBUNIT PROTEIN ML43"/>
    <property type="match status" value="1"/>
</dbReference>
<accession>A0AAF0E266</accession>
<dbReference type="InterPro" id="IPR036249">
    <property type="entry name" value="Thioredoxin-like_sf"/>
</dbReference>
<dbReference type="Gene3D" id="3.40.30.10">
    <property type="entry name" value="Glutaredoxin"/>
    <property type="match status" value="1"/>
</dbReference>
<keyword evidence="4" id="KW-0496">Mitochondrion</keyword>
<sequence>MSRARLVRNALSTKPQPGGGLGTFTLPCRKLVIEYCEKSESSKGTRDFLLQRLEPLARAYPSVEFVVLPRPQRPPILRGFYLNGRTKEMSTHQLPATQIGPKAQLILDASGKKTHGLKRTPVQSTTESARGIWSPLHDDPREL</sequence>
<protein>
    <recommendedName>
        <fullName evidence="6">Large ribosomal subunit protein mL43</fullName>
    </recommendedName>
</protein>
<dbReference type="InterPro" id="IPR039927">
    <property type="entry name" value="Ribosomal_mL43"/>
</dbReference>
<reference evidence="9" key="1">
    <citation type="submission" date="2023-03" db="EMBL/GenBank/DDBJ databases">
        <title>Mating type loci evolution in Malassezia.</title>
        <authorList>
            <person name="Coelho M.A."/>
        </authorList>
    </citation>
    <scope>NUCLEOTIDE SEQUENCE</scope>
    <source>
        <strain evidence="9">CBS 7876</strain>
    </source>
</reference>
<dbReference type="InterPro" id="IPR007741">
    <property type="entry name" value="Ribosomal_mL43/mS25/NADH_DH"/>
</dbReference>
<evidence type="ECO:0000256" key="7">
    <source>
        <dbReference type="SAM" id="MobiDB-lite"/>
    </source>
</evidence>
<keyword evidence="3 9" id="KW-0689">Ribosomal protein</keyword>
<dbReference type="Pfam" id="PF05047">
    <property type="entry name" value="L51_S25_CI-B8"/>
    <property type="match status" value="1"/>
</dbReference>